<gene>
    <name evidence="9" type="ORF">SAMN04487910_0931</name>
</gene>
<dbReference type="InterPro" id="IPR003961">
    <property type="entry name" value="FN3_dom"/>
</dbReference>
<protein>
    <submittedName>
        <fullName evidence="9">Por secretion system C-terminal sorting domain-containing protein</fullName>
    </submittedName>
</protein>
<dbReference type="SMART" id="SM00137">
    <property type="entry name" value="MAM"/>
    <property type="match status" value="1"/>
</dbReference>
<comment type="similarity">
    <text evidence="5">Belongs to the peptidase S8 family.</text>
</comment>
<dbReference type="SUPFAM" id="SSF52743">
    <property type="entry name" value="Subtilisin-like"/>
    <property type="match status" value="1"/>
</dbReference>
<dbReference type="InterPro" id="IPR051560">
    <property type="entry name" value="MAM_domain-containing"/>
</dbReference>
<dbReference type="PROSITE" id="PS00138">
    <property type="entry name" value="SUBTILASE_SER"/>
    <property type="match status" value="1"/>
</dbReference>
<dbReference type="GO" id="GO:0006508">
    <property type="term" value="P:proteolysis"/>
    <property type="evidence" value="ECO:0007669"/>
    <property type="project" value="UniProtKB-KW"/>
</dbReference>
<evidence type="ECO:0000256" key="2">
    <source>
        <dbReference type="ARBA" id="ARBA00022729"/>
    </source>
</evidence>
<dbReference type="PROSITE" id="PS50853">
    <property type="entry name" value="FN3"/>
    <property type="match status" value="3"/>
</dbReference>
<dbReference type="Gene3D" id="2.60.120.380">
    <property type="match status" value="1"/>
</dbReference>
<dbReference type="InterPro" id="IPR023828">
    <property type="entry name" value="Peptidase_S8_Ser-AS"/>
</dbReference>
<dbReference type="SUPFAM" id="SSF49785">
    <property type="entry name" value="Galactose-binding domain-like"/>
    <property type="match status" value="1"/>
</dbReference>
<evidence type="ECO:0000256" key="6">
    <source>
        <dbReference type="SAM" id="MobiDB-lite"/>
    </source>
</evidence>
<dbReference type="InterPro" id="IPR026444">
    <property type="entry name" value="Secre_tail"/>
</dbReference>
<dbReference type="Pfam" id="PF20009">
    <property type="entry name" value="GEVED"/>
    <property type="match status" value="1"/>
</dbReference>
<feature type="active site" description="Charge relay system" evidence="5">
    <location>
        <position position="187"/>
    </location>
</feature>
<feature type="domain" description="Fibronectin type-III" evidence="8">
    <location>
        <begin position="949"/>
        <end position="1034"/>
    </location>
</feature>
<feature type="domain" description="Fibronectin type-III" evidence="8">
    <location>
        <begin position="856"/>
        <end position="941"/>
    </location>
</feature>
<evidence type="ECO:0000256" key="1">
    <source>
        <dbReference type="ARBA" id="ARBA00022670"/>
    </source>
</evidence>
<dbReference type="InterPro" id="IPR000998">
    <property type="entry name" value="MAM_dom"/>
</dbReference>
<accession>A0A1H7JAP1</accession>
<dbReference type="GO" id="GO:0004252">
    <property type="term" value="F:serine-type endopeptidase activity"/>
    <property type="evidence" value="ECO:0007669"/>
    <property type="project" value="UniProtKB-UniRule"/>
</dbReference>
<dbReference type="Pfam" id="PF18962">
    <property type="entry name" value="Por_Secre_tail"/>
    <property type="match status" value="1"/>
</dbReference>
<sequence length="1345" mass="141085">MLRFCVAIFNPFIENLFLIRNILRVLVVSLQNHQGNQIIANSNSIKMKKSYKNLTGERFGKLHMLVFSTMLLLSAGMFAQNPAQRSKIMGNSNLSKLNQLQVQNAEKAAIQKKEAIQAAKQNGWPITTRLKDGTFSELQRVSADGKPIYYTTYNVAAARSTRANHLNIGGSLGLNLDGQNMTAYVWDGGHARASHQEYDGAGGNNRVTIQDTSTEGGLQLNFHAAHVTGTIMASGVQANAKGMAPQAKVNGYMWNNDVAEATTAASNGMLLSNHSYGFRSDLVPDQYFGAYIDESEAWDEVMFNAPYYLMVVAAGNDGNQNSYNGQPLDGNSSYDKLTGHSTSKNNMVVANAQDASINADGSLSSVSINSSSSEGPTDDFRIKPDITGNGTSVYSTYENSDTAYASITGTSMASPNVTGSLLLLQQHYDNLNGSFMRAATLKGLALHTADDAGPSGPDAVYGWGLMNAKAAAEAISANGNESKIEELTLNSGQTYSITVDADGVNPLLASISWTDRAGTATTATNSSNAVLVNDLDIRVTQNSTTYSPYRLTGVTTNGTGDNTVDPYERVDIANASGTYTITVTNKGSLVGGSQNFSLVVTGLTGTPVVCNATVPAGVGSSNIGSDTATINWTAIPGASFDVRYRQTGTSTWTTQTANGTSSVISGLTETTSYEVQVRSNCSDGSTSSYSASTTFTTTEIQLNYCASNGNSVADEYIGNVQLGTINNASGAGAGGYSDFTSISTSISKGSDYTITVTPTWTGTTYSEGYSVWIDYNQNGIFTDSGEQVWTQSATQTTPVSGSFTVPSSALNGDTRMRVSMKYNGVPTSCESFQYGEVEDYTVTIGASTGDTQAPTAPTNLAASDITEATLTLSWSAATDNVGVTAYDVYQGSTILGEVTGTTANVTGLTASTAYQFNVKAKDAAGNESGFSNTVDVTTAAAPDTQAPTAPSGLTASNVAETTLTLSWNAATDNVGVTAYDVYQGSTVLGEVTGTSTNVTGLTADTAYQFSVKAKDAAGNESAFSNTVNVSTTGGSTGGGCTSGISSFPYDEGFENTLGAWTQSTADDINWTVDASGTPSGSTGPSSATQGSYYIFVEASGNGTGYPNKQAILNSPCFDLSGLSEASFSFNYHMYGATDMGSIAVDASTDNGTTWTNLWSETGNKGNSWLNASIDLSAYVGGGVQLRFNRITGSTWQADIAIDNVSLTNTSGGGGSTDICEGVSEWSSSQSYQTGDQVTYQGNLFERTATGWTNLGACGTTASFVTTSDDLQGPPTELLSVYPNPLKGSILNVRTGNSGTQNYSIYNMLGQTVLKGTFSNTINVEGLEAGVYMLKMDVRTVRFVKE</sequence>
<dbReference type="SUPFAM" id="SSF49899">
    <property type="entry name" value="Concanavalin A-like lectins/glucanases"/>
    <property type="match status" value="1"/>
</dbReference>
<keyword evidence="2" id="KW-0732">Signal</keyword>
<dbReference type="PANTHER" id="PTHR23282:SF142">
    <property type="entry name" value="MAM DOMAIN-CONTAINING PROTEIN"/>
    <property type="match status" value="1"/>
</dbReference>
<dbReference type="CDD" id="cd06263">
    <property type="entry name" value="MAM"/>
    <property type="match status" value="1"/>
</dbReference>
<evidence type="ECO:0000256" key="3">
    <source>
        <dbReference type="ARBA" id="ARBA00022801"/>
    </source>
</evidence>
<dbReference type="Gene3D" id="3.40.50.200">
    <property type="entry name" value="Peptidase S8/S53 domain"/>
    <property type="match status" value="1"/>
</dbReference>
<dbReference type="InterPro" id="IPR000209">
    <property type="entry name" value="Peptidase_S8/S53_dom"/>
</dbReference>
<dbReference type="STRING" id="1038014.SAMN04487910_0931"/>
<dbReference type="InterPro" id="IPR045474">
    <property type="entry name" value="GEVED"/>
</dbReference>
<dbReference type="NCBIfam" id="TIGR04183">
    <property type="entry name" value="Por_Secre_tail"/>
    <property type="match status" value="1"/>
</dbReference>
<dbReference type="GO" id="GO:0005975">
    <property type="term" value="P:carbohydrate metabolic process"/>
    <property type="evidence" value="ECO:0007669"/>
    <property type="project" value="UniProtKB-ARBA"/>
</dbReference>
<dbReference type="Pfam" id="PF00041">
    <property type="entry name" value="fn3"/>
    <property type="match status" value="3"/>
</dbReference>
<evidence type="ECO:0000313" key="9">
    <source>
        <dbReference type="EMBL" id="SEK71412.1"/>
    </source>
</evidence>
<dbReference type="InterPro" id="IPR036116">
    <property type="entry name" value="FN3_sf"/>
</dbReference>
<dbReference type="Pfam" id="PF00082">
    <property type="entry name" value="Peptidase_S8"/>
    <property type="match status" value="1"/>
</dbReference>
<proteinExistence type="inferred from homology"/>
<evidence type="ECO:0000256" key="4">
    <source>
        <dbReference type="ARBA" id="ARBA00022825"/>
    </source>
</evidence>
<dbReference type="InterPro" id="IPR008979">
    <property type="entry name" value="Galactose-bd-like_sf"/>
</dbReference>
<reference evidence="9 10" key="1">
    <citation type="submission" date="2016-10" db="EMBL/GenBank/DDBJ databases">
        <authorList>
            <person name="de Groot N.N."/>
        </authorList>
    </citation>
    <scope>NUCLEOTIDE SEQUENCE [LARGE SCALE GENOMIC DNA]</scope>
    <source>
        <strain evidence="9 10">DSM 25232</strain>
    </source>
</reference>
<feature type="active site" description="Charge relay system" evidence="5">
    <location>
        <position position="223"/>
    </location>
</feature>
<feature type="domain" description="Fibronectin type-III" evidence="8">
    <location>
        <begin position="614"/>
        <end position="700"/>
    </location>
</feature>
<feature type="active site" description="Charge relay system" evidence="5">
    <location>
        <position position="411"/>
    </location>
</feature>
<dbReference type="EMBL" id="FOAB01000002">
    <property type="protein sequence ID" value="SEK71412.1"/>
    <property type="molecule type" value="Genomic_DNA"/>
</dbReference>
<keyword evidence="4 5" id="KW-0720">Serine protease</keyword>
<dbReference type="InterPro" id="IPR034058">
    <property type="entry name" value="TagA/B/C/D_pept_dom"/>
</dbReference>
<evidence type="ECO:0000313" key="10">
    <source>
        <dbReference type="Proteomes" id="UP000198521"/>
    </source>
</evidence>
<evidence type="ECO:0000259" key="7">
    <source>
        <dbReference type="PROSITE" id="PS50060"/>
    </source>
</evidence>
<dbReference type="CDD" id="cd04842">
    <property type="entry name" value="Peptidases_S8_Kp43_protease"/>
    <property type="match status" value="1"/>
</dbReference>
<feature type="compositionally biased region" description="Low complexity" evidence="6">
    <location>
        <begin position="363"/>
        <end position="373"/>
    </location>
</feature>
<keyword evidence="1 5" id="KW-0645">Protease</keyword>
<dbReference type="SUPFAM" id="SSF49265">
    <property type="entry name" value="Fibronectin type III"/>
    <property type="match status" value="2"/>
</dbReference>
<dbReference type="InterPro" id="IPR013320">
    <property type="entry name" value="ConA-like_dom_sf"/>
</dbReference>
<evidence type="ECO:0000259" key="8">
    <source>
        <dbReference type="PROSITE" id="PS50853"/>
    </source>
</evidence>
<evidence type="ECO:0000256" key="5">
    <source>
        <dbReference type="PROSITE-ProRule" id="PRU01240"/>
    </source>
</evidence>
<dbReference type="CDD" id="cd12215">
    <property type="entry name" value="ChiC_BD"/>
    <property type="match status" value="1"/>
</dbReference>
<dbReference type="Pfam" id="PF00629">
    <property type="entry name" value="MAM"/>
    <property type="match status" value="1"/>
</dbReference>
<dbReference type="PROSITE" id="PS51892">
    <property type="entry name" value="SUBTILASE"/>
    <property type="match status" value="1"/>
</dbReference>
<dbReference type="Proteomes" id="UP000198521">
    <property type="component" value="Unassembled WGS sequence"/>
</dbReference>
<dbReference type="Gene3D" id="2.60.120.200">
    <property type="match status" value="1"/>
</dbReference>
<keyword evidence="3 5" id="KW-0378">Hydrolase</keyword>
<feature type="region of interest" description="Disordered" evidence="6">
    <location>
        <begin position="363"/>
        <end position="384"/>
    </location>
</feature>
<dbReference type="GO" id="GO:0004553">
    <property type="term" value="F:hydrolase activity, hydrolyzing O-glycosyl compounds"/>
    <property type="evidence" value="ECO:0007669"/>
    <property type="project" value="UniProtKB-ARBA"/>
</dbReference>
<name>A0A1H7JAP1_AQUAM</name>
<dbReference type="GO" id="GO:0016020">
    <property type="term" value="C:membrane"/>
    <property type="evidence" value="ECO:0007669"/>
    <property type="project" value="InterPro"/>
</dbReference>
<dbReference type="Gene3D" id="2.60.40.10">
    <property type="entry name" value="Immunoglobulins"/>
    <property type="match status" value="3"/>
</dbReference>
<keyword evidence="10" id="KW-1185">Reference proteome</keyword>
<organism evidence="9 10">
    <name type="scientific">Aquimarina amphilecti</name>
    <dbReference type="NCBI Taxonomy" id="1038014"/>
    <lineage>
        <taxon>Bacteria</taxon>
        <taxon>Pseudomonadati</taxon>
        <taxon>Bacteroidota</taxon>
        <taxon>Flavobacteriia</taxon>
        <taxon>Flavobacteriales</taxon>
        <taxon>Flavobacteriaceae</taxon>
        <taxon>Aquimarina</taxon>
    </lineage>
</organism>
<dbReference type="PROSITE" id="PS50060">
    <property type="entry name" value="MAM_2"/>
    <property type="match status" value="1"/>
</dbReference>
<dbReference type="CDD" id="cd00063">
    <property type="entry name" value="FN3"/>
    <property type="match status" value="3"/>
</dbReference>
<dbReference type="SMART" id="SM00060">
    <property type="entry name" value="FN3"/>
    <property type="match status" value="3"/>
</dbReference>
<dbReference type="InterPro" id="IPR036852">
    <property type="entry name" value="Peptidase_S8/S53_dom_sf"/>
</dbReference>
<dbReference type="InterPro" id="IPR013783">
    <property type="entry name" value="Ig-like_fold"/>
</dbReference>
<feature type="domain" description="MAM" evidence="7">
    <location>
        <begin position="1049"/>
        <end position="1221"/>
    </location>
</feature>
<dbReference type="PANTHER" id="PTHR23282">
    <property type="entry name" value="APICAL ENDOSOMAL GLYCOPROTEIN PRECURSOR"/>
    <property type="match status" value="1"/>
</dbReference>